<dbReference type="InterPro" id="IPR004358">
    <property type="entry name" value="Sig_transdc_His_kin-like_C"/>
</dbReference>
<dbReference type="SUPFAM" id="SSF55874">
    <property type="entry name" value="ATPase domain of HSP90 chaperone/DNA topoisomerase II/histidine kinase"/>
    <property type="match status" value="1"/>
</dbReference>
<keyword evidence="7" id="KW-0067">ATP-binding</keyword>
<comment type="catalytic activity">
    <reaction evidence="1">
        <text>ATP + protein L-histidine = ADP + protein N-phospho-L-histidine.</text>
        <dbReference type="EC" id="2.7.13.3"/>
    </reaction>
</comment>
<keyword evidence="4" id="KW-0808">Transferase</keyword>
<evidence type="ECO:0000256" key="6">
    <source>
        <dbReference type="ARBA" id="ARBA00022777"/>
    </source>
</evidence>
<reference evidence="11 12" key="1">
    <citation type="submission" date="2018-06" db="EMBL/GenBank/DDBJ databases">
        <title>Comparative genomics of Brasilonema spp. strains.</title>
        <authorList>
            <person name="Alvarenga D.O."/>
            <person name="Fiore M.F."/>
            <person name="Varani A.M."/>
        </authorList>
    </citation>
    <scope>NUCLEOTIDE SEQUENCE [LARGE SCALE GENOMIC DNA]</scope>
    <source>
        <strain evidence="11 12">UFV-OR1</strain>
    </source>
</reference>
<evidence type="ECO:0000313" key="12">
    <source>
        <dbReference type="Proteomes" id="UP000762253"/>
    </source>
</evidence>
<evidence type="ECO:0000256" key="2">
    <source>
        <dbReference type="ARBA" id="ARBA00012438"/>
    </source>
</evidence>
<keyword evidence="6" id="KW-0418">Kinase</keyword>
<organism evidence="11 12">
    <name type="scientific">Brasilonema octagenarum UFV-OR1</name>
    <dbReference type="NCBI Taxonomy" id="417115"/>
    <lineage>
        <taxon>Bacteria</taxon>
        <taxon>Bacillati</taxon>
        <taxon>Cyanobacteriota</taxon>
        <taxon>Cyanophyceae</taxon>
        <taxon>Nostocales</taxon>
        <taxon>Scytonemataceae</taxon>
        <taxon>Brasilonema</taxon>
        <taxon>Octagenarum group</taxon>
    </lineage>
</organism>
<dbReference type="PROSITE" id="PS50109">
    <property type="entry name" value="HIS_KIN"/>
    <property type="match status" value="1"/>
</dbReference>
<dbReference type="PRINTS" id="PR00344">
    <property type="entry name" value="BCTRLSENSOR"/>
</dbReference>
<keyword evidence="3" id="KW-0597">Phosphoprotein</keyword>
<proteinExistence type="predicted"/>
<evidence type="ECO:0000256" key="1">
    <source>
        <dbReference type="ARBA" id="ARBA00000085"/>
    </source>
</evidence>
<evidence type="ECO:0000256" key="7">
    <source>
        <dbReference type="ARBA" id="ARBA00022840"/>
    </source>
</evidence>
<dbReference type="EC" id="2.7.13.3" evidence="2"/>
<sequence length="476" mass="54264">MATTFVLTNRVFTNANDSKLASELTLQQLQHWEICFELSHPASNLIKCFEEEPLLPGVILTTNQLYVGMISRRRFFEKMSQNYSLDLYSQRPVETLYRILKQVVFTLDEETPIIQATQLALQQTPEFLYEPILVTNASGKHRLIDFQTLLLAYSQIYVSTLAQLQQVEEQSKIASTNLRELEHKYNQSVKKEKNQKVAALRQLVAGIVEQINKPVIFIAGNLIHANRHIQKLLQLINLYQRYYPEPAAEIQTALKQTELDFLKAELPNLLTSIKSESQQMWQIVHSLQSFSYLDKSEKKAADIHDNIDSALLVLESRLKPYIHSQSITLVQKYGRLTLVECYVEPLKQVFINILTNAIDALEEKMKNSKSTVETKQKQNPQDQYPSLVIRIETQMSDSLTDVVIRIADNGSGMTEEVKQQIFQPFFSTKSISKKVGLGLFISYQIVVEKHGGQLDCISTLGEGTELIIKIPLSAQG</sequence>
<keyword evidence="9" id="KW-0175">Coiled coil</keyword>
<dbReference type="SMART" id="SM00387">
    <property type="entry name" value="HATPase_c"/>
    <property type="match status" value="1"/>
</dbReference>
<evidence type="ECO:0000256" key="3">
    <source>
        <dbReference type="ARBA" id="ARBA00022553"/>
    </source>
</evidence>
<dbReference type="PANTHER" id="PTHR43065">
    <property type="entry name" value="SENSOR HISTIDINE KINASE"/>
    <property type="match status" value="1"/>
</dbReference>
<dbReference type="Pfam" id="PF02518">
    <property type="entry name" value="HATPase_c"/>
    <property type="match status" value="1"/>
</dbReference>
<accession>A0ABX1MH30</accession>
<feature type="domain" description="Histidine kinase" evidence="10">
    <location>
        <begin position="245"/>
        <end position="474"/>
    </location>
</feature>
<protein>
    <recommendedName>
        <fullName evidence="2">histidine kinase</fullName>
        <ecNumber evidence="2">2.7.13.3</ecNumber>
    </recommendedName>
</protein>
<gene>
    <name evidence="11" type="ORF">DP115_27905</name>
</gene>
<evidence type="ECO:0000256" key="5">
    <source>
        <dbReference type="ARBA" id="ARBA00022741"/>
    </source>
</evidence>
<name>A0ABX1MH30_9CYAN</name>
<dbReference type="InterPro" id="IPR036890">
    <property type="entry name" value="HATPase_C_sf"/>
</dbReference>
<dbReference type="Gene3D" id="1.10.287.130">
    <property type="match status" value="1"/>
</dbReference>
<keyword evidence="5" id="KW-0547">Nucleotide-binding</keyword>
<dbReference type="RefSeq" id="WP_169267925.1">
    <property type="nucleotide sequence ID" value="NZ_QMEC01000152.1"/>
</dbReference>
<keyword evidence="8" id="KW-0902">Two-component regulatory system</keyword>
<dbReference type="EMBL" id="QMEC01000152">
    <property type="protein sequence ID" value="NMF66356.1"/>
    <property type="molecule type" value="Genomic_DNA"/>
</dbReference>
<dbReference type="Proteomes" id="UP000762253">
    <property type="component" value="Unassembled WGS sequence"/>
</dbReference>
<evidence type="ECO:0000313" key="11">
    <source>
        <dbReference type="EMBL" id="NMF66356.1"/>
    </source>
</evidence>
<dbReference type="InterPro" id="IPR005467">
    <property type="entry name" value="His_kinase_dom"/>
</dbReference>
<dbReference type="Gene3D" id="3.30.565.10">
    <property type="entry name" value="Histidine kinase-like ATPase, C-terminal domain"/>
    <property type="match status" value="1"/>
</dbReference>
<dbReference type="InterPro" id="IPR003594">
    <property type="entry name" value="HATPase_dom"/>
</dbReference>
<evidence type="ECO:0000256" key="9">
    <source>
        <dbReference type="SAM" id="Coils"/>
    </source>
</evidence>
<feature type="coiled-coil region" evidence="9">
    <location>
        <begin position="351"/>
        <end position="378"/>
    </location>
</feature>
<comment type="caution">
    <text evidence="11">The sequence shown here is derived from an EMBL/GenBank/DDBJ whole genome shotgun (WGS) entry which is preliminary data.</text>
</comment>
<evidence type="ECO:0000259" key="10">
    <source>
        <dbReference type="PROSITE" id="PS50109"/>
    </source>
</evidence>
<keyword evidence="12" id="KW-1185">Reference proteome</keyword>
<evidence type="ECO:0000256" key="4">
    <source>
        <dbReference type="ARBA" id="ARBA00022679"/>
    </source>
</evidence>
<dbReference type="PANTHER" id="PTHR43065:SF10">
    <property type="entry name" value="PEROXIDE STRESS-ACTIVATED HISTIDINE KINASE MAK3"/>
    <property type="match status" value="1"/>
</dbReference>
<evidence type="ECO:0000256" key="8">
    <source>
        <dbReference type="ARBA" id="ARBA00023012"/>
    </source>
</evidence>